<dbReference type="SUPFAM" id="SSF46785">
    <property type="entry name" value="Winged helix' DNA-binding domain"/>
    <property type="match status" value="1"/>
</dbReference>
<dbReference type="PANTHER" id="PTHR33221:SF5">
    <property type="entry name" value="HTH-TYPE TRANSCRIPTIONAL REGULATOR ISCR"/>
    <property type="match status" value="1"/>
</dbReference>
<dbReference type="GO" id="GO:0003700">
    <property type="term" value="F:DNA-binding transcription factor activity"/>
    <property type="evidence" value="ECO:0007669"/>
    <property type="project" value="TreeGrafter"/>
</dbReference>
<dbReference type="InterPro" id="IPR036388">
    <property type="entry name" value="WH-like_DNA-bd_sf"/>
</dbReference>
<gene>
    <name evidence="2" type="ORF">METZ01_LOCUS11014</name>
</gene>
<accession>A0A381NUD9</accession>
<dbReference type="PROSITE" id="PS01332">
    <property type="entry name" value="HTH_RRF2_1"/>
    <property type="match status" value="1"/>
</dbReference>
<dbReference type="GO" id="GO:0005829">
    <property type="term" value="C:cytosol"/>
    <property type="evidence" value="ECO:0007669"/>
    <property type="project" value="TreeGrafter"/>
</dbReference>
<dbReference type="NCBIfam" id="TIGR00738">
    <property type="entry name" value="rrf2_super"/>
    <property type="match status" value="1"/>
</dbReference>
<evidence type="ECO:0000256" key="1">
    <source>
        <dbReference type="ARBA" id="ARBA00023125"/>
    </source>
</evidence>
<dbReference type="Gene3D" id="1.10.10.10">
    <property type="entry name" value="Winged helix-like DNA-binding domain superfamily/Winged helix DNA-binding domain"/>
    <property type="match status" value="1"/>
</dbReference>
<dbReference type="PROSITE" id="PS51197">
    <property type="entry name" value="HTH_RRF2_2"/>
    <property type="match status" value="1"/>
</dbReference>
<dbReference type="CDD" id="cd00090">
    <property type="entry name" value="HTH_ARSR"/>
    <property type="match status" value="1"/>
</dbReference>
<dbReference type="InterPro" id="IPR030489">
    <property type="entry name" value="TR_Rrf2-type_CS"/>
</dbReference>
<reference evidence="2" key="1">
    <citation type="submission" date="2018-05" db="EMBL/GenBank/DDBJ databases">
        <authorList>
            <person name="Lanie J.A."/>
            <person name="Ng W.-L."/>
            <person name="Kazmierczak K.M."/>
            <person name="Andrzejewski T.M."/>
            <person name="Davidsen T.M."/>
            <person name="Wayne K.J."/>
            <person name="Tettelin H."/>
            <person name="Glass J.I."/>
            <person name="Rusch D."/>
            <person name="Podicherti R."/>
            <person name="Tsui H.-C.T."/>
            <person name="Winkler M.E."/>
        </authorList>
    </citation>
    <scope>NUCLEOTIDE SEQUENCE</scope>
</reference>
<evidence type="ECO:0000313" key="2">
    <source>
        <dbReference type="EMBL" id="SUZ58160.1"/>
    </source>
</evidence>
<dbReference type="InterPro" id="IPR011991">
    <property type="entry name" value="ArsR-like_HTH"/>
</dbReference>
<dbReference type="GO" id="GO:0003677">
    <property type="term" value="F:DNA binding"/>
    <property type="evidence" value="ECO:0007669"/>
    <property type="project" value="UniProtKB-KW"/>
</dbReference>
<protein>
    <recommendedName>
        <fullName evidence="3">Rrf2 family transcriptional regulator</fullName>
    </recommendedName>
</protein>
<evidence type="ECO:0008006" key="3">
    <source>
        <dbReference type="Google" id="ProtNLM"/>
    </source>
</evidence>
<dbReference type="EMBL" id="UINC01000600">
    <property type="protein sequence ID" value="SUZ58160.1"/>
    <property type="molecule type" value="Genomic_DNA"/>
</dbReference>
<name>A0A381NUD9_9ZZZZ</name>
<dbReference type="InterPro" id="IPR036390">
    <property type="entry name" value="WH_DNA-bd_sf"/>
</dbReference>
<proteinExistence type="predicted"/>
<sequence>MLKLSKKTDYAIILLTHLGEQESPVSAQEVATFYKLPYPMVANILKQLVSSGLIESTRGQRGGYVLARSAEEINLSEIIRITDSTFELVECVHDEDLCKVHQCCPTRQPLIVLHQKIQQFVEETTLAAIIEDVQTNNFSVKDSSYETAHLS</sequence>
<dbReference type="Pfam" id="PF02082">
    <property type="entry name" value="Rrf2"/>
    <property type="match status" value="1"/>
</dbReference>
<organism evidence="2">
    <name type="scientific">marine metagenome</name>
    <dbReference type="NCBI Taxonomy" id="408172"/>
    <lineage>
        <taxon>unclassified sequences</taxon>
        <taxon>metagenomes</taxon>
        <taxon>ecological metagenomes</taxon>
    </lineage>
</organism>
<dbReference type="PANTHER" id="PTHR33221">
    <property type="entry name" value="WINGED HELIX-TURN-HELIX TRANSCRIPTIONAL REGULATOR, RRF2 FAMILY"/>
    <property type="match status" value="1"/>
</dbReference>
<dbReference type="AlphaFoldDB" id="A0A381NUD9"/>
<keyword evidence="1" id="KW-0238">DNA-binding</keyword>
<dbReference type="InterPro" id="IPR000944">
    <property type="entry name" value="Tscrpt_reg_Rrf2"/>
</dbReference>